<keyword evidence="2" id="KW-0732">Signal</keyword>
<feature type="region of interest" description="Disordered" evidence="1">
    <location>
        <begin position="102"/>
        <end position="162"/>
    </location>
</feature>
<organism evidence="3 4">
    <name type="scientific">Mycena albidolilacea</name>
    <dbReference type="NCBI Taxonomy" id="1033008"/>
    <lineage>
        <taxon>Eukaryota</taxon>
        <taxon>Fungi</taxon>
        <taxon>Dikarya</taxon>
        <taxon>Basidiomycota</taxon>
        <taxon>Agaricomycotina</taxon>
        <taxon>Agaricomycetes</taxon>
        <taxon>Agaricomycetidae</taxon>
        <taxon>Agaricales</taxon>
        <taxon>Marasmiineae</taxon>
        <taxon>Mycenaceae</taxon>
        <taxon>Mycena</taxon>
    </lineage>
</organism>
<evidence type="ECO:0000256" key="2">
    <source>
        <dbReference type="SAM" id="SignalP"/>
    </source>
</evidence>
<accession>A0AAD7EV37</accession>
<sequence length="316" mass="34754">MKFALVLPAVLLSVGMHAAAGNCKPGLWYCGKYLHKLELRKSPPLLHPPPFPSPAFFVVMHPINTVAAKYEFITTQAAFNGQLHPDGIPDTLMLCNTEPQGPLERHLSARSTHKPSPPVSAHDSPWLGPLVDRNENTIYLHMPDPGDYSSDDDDPSSTQRSAGADALIKSLPSAMGCFAPEPVLQRAPTTSSRSLYARGAHIPYSSSHVSPLLQGPPSHPRTRMPATPAWYELGQPQLFPWAIPSGDSVCAYRTGGSSASMARCTLHRAIRRRKHRCKLCRRRLVCRPRGRMREPDRAIFEPVRVAAARSVRTAEV</sequence>
<comment type="caution">
    <text evidence="3">The sequence shown here is derived from an EMBL/GenBank/DDBJ whole genome shotgun (WGS) entry which is preliminary data.</text>
</comment>
<feature type="signal peptide" evidence="2">
    <location>
        <begin position="1"/>
        <end position="20"/>
    </location>
</feature>
<dbReference type="Proteomes" id="UP001218218">
    <property type="component" value="Unassembled WGS sequence"/>
</dbReference>
<dbReference type="EMBL" id="JARIHO010000012">
    <property type="protein sequence ID" value="KAJ7351958.1"/>
    <property type="molecule type" value="Genomic_DNA"/>
</dbReference>
<gene>
    <name evidence="3" type="ORF">DFH08DRAFT_956775</name>
</gene>
<proteinExistence type="predicted"/>
<evidence type="ECO:0000313" key="4">
    <source>
        <dbReference type="Proteomes" id="UP001218218"/>
    </source>
</evidence>
<evidence type="ECO:0000256" key="1">
    <source>
        <dbReference type="SAM" id="MobiDB-lite"/>
    </source>
</evidence>
<reference evidence="3" key="1">
    <citation type="submission" date="2023-03" db="EMBL/GenBank/DDBJ databases">
        <title>Massive genome expansion in bonnet fungi (Mycena s.s.) driven by repeated elements and novel gene families across ecological guilds.</title>
        <authorList>
            <consortium name="Lawrence Berkeley National Laboratory"/>
            <person name="Harder C.B."/>
            <person name="Miyauchi S."/>
            <person name="Viragh M."/>
            <person name="Kuo A."/>
            <person name="Thoen E."/>
            <person name="Andreopoulos B."/>
            <person name="Lu D."/>
            <person name="Skrede I."/>
            <person name="Drula E."/>
            <person name="Henrissat B."/>
            <person name="Morin E."/>
            <person name="Kohler A."/>
            <person name="Barry K."/>
            <person name="LaButti K."/>
            <person name="Morin E."/>
            <person name="Salamov A."/>
            <person name="Lipzen A."/>
            <person name="Mereny Z."/>
            <person name="Hegedus B."/>
            <person name="Baldrian P."/>
            <person name="Stursova M."/>
            <person name="Weitz H."/>
            <person name="Taylor A."/>
            <person name="Grigoriev I.V."/>
            <person name="Nagy L.G."/>
            <person name="Martin F."/>
            <person name="Kauserud H."/>
        </authorList>
    </citation>
    <scope>NUCLEOTIDE SEQUENCE</scope>
    <source>
        <strain evidence="3">CBHHK002</strain>
    </source>
</reference>
<keyword evidence="4" id="KW-1185">Reference proteome</keyword>
<evidence type="ECO:0000313" key="3">
    <source>
        <dbReference type="EMBL" id="KAJ7351958.1"/>
    </source>
</evidence>
<protein>
    <submittedName>
        <fullName evidence="3">Uncharacterized protein</fullName>
    </submittedName>
</protein>
<dbReference type="AlphaFoldDB" id="A0AAD7EV37"/>
<name>A0AAD7EV37_9AGAR</name>
<feature type="chain" id="PRO_5042112613" evidence="2">
    <location>
        <begin position="21"/>
        <end position="316"/>
    </location>
</feature>